<evidence type="ECO:0000313" key="4">
    <source>
        <dbReference type="Proteomes" id="UP000236630"/>
    </source>
</evidence>
<name>A0A2H5PC30_CITUN</name>
<dbReference type="InterPro" id="IPR046349">
    <property type="entry name" value="C1-like_sf"/>
</dbReference>
<sequence>MKQQIKCEDTNVDTNVKNTLSKEISITCVHLHCDVCKKERDPLQCIYYCAACHFMVEVNYIISEVILHLFHQLHHLELLYKKPSNSKELCNCVACGFNIDEAIRYECRKCEFCLHLECGSLMVNIKFHGHEHLLALIDINMCSQRTKWECNACEWEIEDDPILRCVECKYNSYISCLAVSPPETTMYKHHQHSLTLRPDHKTLVRDQNASYYCDACNKKRILKHPFYSSTECDYNTHV</sequence>
<dbReference type="EMBL" id="BDQV01000057">
    <property type="protein sequence ID" value="GAY49913.1"/>
    <property type="molecule type" value="Genomic_DNA"/>
</dbReference>
<dbReference type="PANTHER" id="PTHR46288:SF70">
    <property type="entry name" value="CYSTEINE_HISTIDINE-RICH C1 DOMAIN FAMILY PROTEIN"/>
    <property type="match status" value="1"/>
</dbReference>
<proteinExistence type="predicted"/>
<dbReference type="InterPro" id="IPR004146">
    <property type="entry name" value="DC1"/>
</dbReference>
<feature type="domain" description="DC1" evidence="2">
    <location>
        <begin position="70"/>
        <end position="118"/>
    </location>
</feature>
<dbReference type="PANTHER" id="PTHR46288">
    <property type="entry name" value="PHORBOL-ESTER/DAG-TYPE DOMAIN-CONTAINING PROTEIN"/>
    <property type="match status" value="1"/>
</dbReference>
<keyword evidence="4" id="KW-1185">Reference proteome</keyword>
<dbReference type="Proteomes" id="UP000236630">
    <property type="component" value="Unassembled WGS sequence"/>
</dbReference>
<evidence type="ECO:0000256" key="1">
    <source>
        <dbReference type="ARBA" id="ARBA00022737"/>
    </source>
</evidence>
<comment type="caution">
    <text evidence="3">The sequence shown here is derived from an EMBL/GenBank/DDBJ whole genome shotgun (WGS) entry which is preliminary data.</text>
</comment>
<evidence type="ECO:0000313" key="3">
    <source>
        <dbReference type="EMBL" id="GAY49913.1"/>
    </source>
</evidence>
<dbReference type="AlphaFoldDB" id="A0A2H5PC30"/>
<gene>
    <name evidence="3" type="ORF">CUMW_122710</name>
</gene>
<dbReference type="Pfam" id="PF03107">
    <property type="entry name" value="C1_2"/>
    <property type="match status" value="1"/>
</dbReference>
<reference evidence="3 4" key="1">
    <citation type="journal article" date="2017" name="Front. Genet.">
        <title>Draft sequencing of the heterozygous diploid genome of Satsuma (Citrus unshiu Marc.) using a hybrid assembly approach.</title>
        <authorList>
            <person name="Shimizu T."/>
            <person name="Tanizawa Y."/>
            <person name="Mochizuki T."/>
            <person name="Nagasaki H."/>
            <person name="Yoshioka T."/>
            <person name="Toyoda A."/>
            <person name="Fujiyama A."/>
            <person name="Kaminuma E."/>
            <person name="Nakamura Y."/>
        </authorList>
    </citation>
    <scope>NUCLEOTIDE SEQUENCE [LARGE SCALE GENOMIC DNA]</scope>
    <source>
        <strain evidence="4">cv. Miyagawa wase</strain>
    </source>
</reference>
<dbReference type="STRING" id="55188.A0A2H5PC30"/>
<accession>A0A2H5PC30</accession>
<protein>
    <recommendedName>
        <fullName evidence="2">DC1 domain-containing protein</fullName>
    </recommendedName>
</protein>
<evidence type="ECO:0000259" key="2">
    <source>
        <dbReference type="Pfam" id="PF03107"/>
    </source>
</evidence>
<dbReference type="SUPFAM" id="SSF57889">
    <property type="entry name" value="Cysteine-rich domain"/>
    <property type="match status" value="2"/>
</dbReference>
<organism evidence="3 4">
    <name type="scientific">Citrus unshiu</name>
    <name type="common">Satsuma mandarin</name>
    <name type="synonym">Citrus nobilis var. unshiu</name>
    <dbReference type="NCBI Taxonomy" id="55188"/>
    <lineage>
        <taxon>Eukaryota</taxon>
        <taxon>Viridiplantae</taxon>
        <taxon>Streptophyta</taxon>
        <taxon>Embryophyta</taxon>
        <taxon>Tracheophyta</taxon>
        <taxon>Spermatophyta</taxon>
        <taxon>Magnoliopsida</taxon>
        <taxon>eudicotyledons</taxon>
        <taxon>Gunneridae</taxon>
        <taxon>Pentapetalae</taxon>
        <taxon>rosids</taxon>
        <taxon>malvids</taxon>
        <taxon>Sapindales</taxon>
        <taxon>Rutaceae</taxon>
        <taxon>Aurantioideae</taxon>
        <taxon>Citrus</taxon>
    </lineage>
</organism>
<keyword evidence="1" id="KW-0677">Repeat</keyword>